<organism evidence="2 4">
    <name type="scientific">Aneurinibacillus migulanus</name>
    <name type="common">Bacillus migulanus</name>
    <dbReference type="NCBI Taxonomy" id="47500"/>
    <lineage>
        <taxon>Bacteria</taxon>
        <taxon>Bacillati</taxon>
        <taxon>Bacillota</taxon>
        <taxon>Bacilli</taxon>
        <taxon>Bacillales</taxon>
        <taxon>Paenibacillaceae</taxon>
        <taxon>Aneurinibacillus group</taxon>
        <taxon>Aneurinibacillus</taxon>
    </lineage>
</organism>
<dbReference type="Gene3D" id="1.20.140.160">
    <property type="match status" value="1"/>
</dbReference>
<protein>
    <submittedName>
        <fullName evidence="3">RNA polymerase sigma factor, sigma-70 family</fullName>
    </submittedName>
</protein>
<dbReference type="GO" id="GO:0006352">
    <property type="term" value="P:DNA-templated transcription initiation"/>
    <property type="evidence" value="ECO:0007669"/>
    <property type="project" value="InterPro"/>
</dbReference>
<name>A0A0D1Y0D7_ANEMI</name>
<sequence>MDKYPFIHKETHPHLEALFHEFLQEHQHELSNRVIESFLSSSEYYRLFVDAVCFPTPGHRERLDEAFHRFFSEIRLIHYISKLISRVSRDCYQREKKRLHHVSTSTLFYVPQLEGIAQEPQLSGKGEEVIDIVVRNAKRLLEHVSHPGLYQALTHLTKRQLDILELYFLYHLTHEEIGQVLGISQQSVSKSYSKALAALRVFYREGEGVGPERMD</sequence>
<gene>
    <name evidence="2" type="ORF">AF333_17750</name>
    <name evidence="3" type="ORF">SAMN04487909_1232</name>
</gene>
<dbReference type="AlphaFoldDB" id="A0A0D1Y0D7"/>
<feature type="domain" description="RNA polymerase sigma-70 region 4" evidence="1">
    <location>
        <begin position="152"/>
        <end position="200"/>
    </location>
</feature>
<dbReference type="SUPFAM" id="SSF88659">
    <property type="entry name" value="Sigma3 and sigma4 domains of RNA polymerase sigma factors"/>
    <property type="match status" value="1"/>
</dbReference>
<accession>A0A0D1Y0D7</accession>
<dbReference type="Proteomes" id="UP000037269">
    <property type="component" value="Unassembled WGS sequence"/>
</dbReference>
<dbReference type="OrthoDB" id="2942336at2"/>
<dbReference type="EMBL" id="FNED01000023">
    <property type="protein sequence ID" value="SDJ63153.1"/>
    <property type="molecule type" value="Genomic_DNA"/>
</dbReference>
<dbReference type="InterPro" id="IPR013324">
    <property type="entry name" value="RNA_pol_sigma_r3/r4-like"/>
</dbReference>
<dbReference type="CDD" id="cd06171">
    <property type="entry name" value="Sigma70_r4"/>
    <property type="match status" value="1"/>
</dbReference>
<reference evidence="3 5" key="2">
    <citation type="submission" date="2016-10" db="EMBL/GenBank/DDBJ databases">
        <authorList>
            <person name="de Groot N.N."/>
        </authorList>
    </citation>
    <scope>NUCLEOTIDE SEQUENCE [LARGE SCALE GENOMIC DNA]</scope>
    <source>
        <strain evidence="3 5">DSM 2895</strain>
    </source>
</reference>
<dbReference type="InterPro" id="IPR014284">
    <property type="entry name" value="RNA_pol_sigma-70_dom"/>
</dbReference>
<evidence type="ECO:0000313" key="2">
    <source>
        <dbReference type="EMBL" id="KON97044.1"/>
    </source>
</evidence>
<dbReference type="RefSeq" id="WP_043064663.1">
    <property type="nucleotide sequence ID" value="NZ_BJOA01000310.1"/>
</dbReference>
<dbReference type="GO" id="GO:0003700">
    <property type="term" value="F:DNA-binding transcription factor activity"/>
    <property type="evidence" value="ECO:0007669"/>
    <property type="project" value="InterPro"/>
</dbReference>
<keyword evidence="4" id="KW-1185">Reference proteome</keyword>
<dbReference type="NCBIfam" id="TIGR02937">
    <property type="entry name" value="sigma70-ECF"/>
    <property type="match status" value="1"/>
</dbReference>
<reference evidence="2 4" key="1">
    <citation type="submission" date="2015-07" db="EMBL/GenBank/DDBJ databases">
        <title>Fjat-14205 dsm 2895.</title>
        <authorList>
            <person name="Liu B."/>
            <person name="Wang J."/>
            <person name="Zhu Y."/>
            <person name="Liu G."/>
            <person name="Chen Q."/>
            <person name="Chen Z."/>
            <person name="Lan J."/>
            <person name="Che J."/>
            <person name="Ge C."/>
            <person name="Shi H."/>
            <person name="Pan Z."/>
            <person name="Liu X."/>
        </authorList>
    </citation>
    <scope>NUCLEOTIDE SEQUENCE [LARGE SCALE GENOMIC DNA]</scope>
    <source>
        <strain evidence="2 4">DSM 2895</strain>
    </source>
</reference>
<dbReference type="PATRIC" id="fig|47500.8.peg.4821"/>
<evidence type="ECO:0000259" key="1">
    <source>
        <dbReference type="Pfam" id="PF04545"/>
    </source>
</evidence>
<evidence type="ECO:0000313" key="4">
    <source>
        <dbReference type="Proteomes" id="UP000037269"/>
    </source>
</evidence>
<dbReference type="InterPro" id="IPR007630">
    <property type="entry name" value="RNA_pol_sigma70_r4"/>
</dbReference>
<proteinExistence type="predicted"/>
<evidence type="ECO:0000313" key="3">
    <source>
        <dbReference type="EMBL" id="SDJ63153.1"/>
    </source>
</evidence>
<dbReference type="Proteomes" id="UP000182836">
    <property type="component" value="Unassembled WGS sequence"/>
</dbReference>
<dbReference type="Pfam" id="PF04545">
    <property type="entry name" value="Sigma70_r4"/>
    <property type="match status" value="1"/>
</dbReference>
<dbReference type="STRING" id="47500.AF333_17750"/>
<dbReference type="GeneID" id="42307009"/>
<dbReference type="EMBL" id="LGUG01000004">
    <property type="protein sequence ID" value="KON97044.1"/>
    <property type="molecule type" value="Genomic_DNA"/>
</dbReference>
<evidence type="ECO:0000313" key="5">
    <source>
        <dbReference type="Proteomes" id="UP000182836"/>
    </source>
</evidence>